<protein>
    <submittedName>
        <fullName evidence="2">Uncharacterized protein</fullName>
    </submittedName>
</protein>
<dbReference type="AlphaFoldDB" id="A0A7M1S8I7"/>
<sequence>MSRYTQKQIDKFNRQKYITELEKISKNLFRMLRDEKVTSQEFTVKFEQLKQKLDEREAVQLDSEYHHQLKQYIERLYRDTCRVDSFDDECFDDIREAEMSNLNRLQKLKNASSYKKDKHKARRENEDWG</sequence>
<dbReference type="KEGG" id="sinu:IMZ28_10480"/>
<dbReference type="EMBL" id="CP063164">
    <property type="protein sequence ID" value="QOR63049.1"/>
    <property type="molecule type" value="Genomic_DNA"/>
</dbReference>
<proteinExistence type="predicted"/>
<evidence type="ECO:0000313" key="3">
    <source>
        <dbReference type="Proteomes" id="UP000595074"/>
    </source>
</evidence>
<organism evidence="2 3">
    <name type="scientific">Sulfurovum indicum</name>
    <dbReference type="NCBI Taxonomy" id="2779528"/>
    <lineage>
        <taxon>Bacteria</taxon>
        <taxon>Pseudomonadati</taxon>
        <taxon>Campylobacterota</taxon>
        <taxon>Epsilonproteobacteria</taxon>
        <taxon>Campylobacterales</taxon>
        <taxon>Sulfurovaceae</taxon>
        <taxon>Sulfurovum</taxon>
    </lineage>
</organism>
<keyword evidence="3" id="KW-1185">Reference proteome</keyword>
<dbReference type="Proteomes" id="UP000595074">
    <property type="component" value="Chromosome"/>
</dbReference>
<reference evidence="2 3" key="1">
    <citation type="submission" date="2020-10" db="EMBL/GenBank/DDBJ databases">
        <title>The genome of sulfurovum sp.</title>
        <authorList>
            <person name="Xie S."/>
            <person name="Shao Z."/>
            <person name="Jiang L."/>
        </authorList>
    </citation>
    <scope>NUCLEOTIDE SEQUENCE [LARGE SCALE GENOMIC DNA]</scope>
    <source>
        <strain evidence="2 3">ST-419</strain>
    </source>
</reference>
<evidence type="ECO:0000256" key="1">
    <source>
        <dbReference type="SAM" id="MobiDB-lite"/>
    </source>
</evidence>
<name>A0A7M1S8I7_9BACT</name>
<evidence type="ECO:0000313" key="2">
    <source>
        <dbReference type="EMBL" id="QOR63049.1"/>
    </source>
</evidence>
<gene>
    <name evidence="2" type="ORF">IMZ28_10480</name>
</gene>
<feature type="region of interest" description="Disordered" evidence="1">
    <location>
        <begin position="110"/>
        <end position="129"/>
    </location>
</feature>
<accession>A0A7M1S8I7</accession>